<dbReference type="Proteomes" id="UP000178406">
    <property type="component" value="Unassembled WGS sequence"/>
</dbReference>
<proteinExistence type="predicted"/>
<dbReference type="EMBL" id="MFHQ01000017">
    <property type="protein sequence ID" value="OGF74498.1"/>
    <property type="molecule type" value="Genomic_DNA"/>
</dbReference>
<keyword evidence="1" id="KW-1133">Transmembrane helix</keyword>
<evidence type="ECO:0000313" key="3">
    <source>
        <dbReference type="Proteomes" id="UP000178406"/>
    </source>
</evidence>
<evidence type="ECO:0000313" key="2">
    <source>
        <dbReference type="EMBL" id="OGF74498.1"/>
    </source>
</evidence>
<name>A0A1F5WFM4_9BACT</name>
<sequence length="196" mass="22331">MDTNISPDYLSESSDKKKIDKTTRDWIFELIVSFFRTRRIVAVIVLLLIGSYAVQLGFFEFRAPVFVQFGAAVLLIPIALLLVIEFIARAIGPVSDLLHPSTSAIDILIRDNVTVVLADKPEVAYSFGDIERVSLSYDWRGVFIRAHNGAHTYTLPFNPNVIEQKLDRLTNFAFNKETEFIESKDGNIRTVWYNKK</sequence>
<keyword evidence="1" id="KW-0812">Transmembrane</keyword>
<keyword evidence="1" id="KW-0472">Membrane</keyword>
<organism evidence="2 3">
    <name type="scientific">Candidatus Giovannonibacteria bacterium RIFCSPHIGHO2_02_FULL_46_20</name>
    <dbReference type="NCBI Taxonomy" id="1798338"/>
    <lineage>
        <taxon>Bacteria</taxon>
        <taxon>Candidatus Giovannoniibacteriota</taxon>
    </lineage>
</organism>
<comment type="caution">
    <text evidence="2">The sequence shown here is derived from an EMBL/GenBank/DDBJ whole genome shotgun (WGS) entry which is preliminary data.</text>
</comment>
<evidence type="ECO:0000256" key="1">
    <source>
        <dbReference type="SAM" id="Phobius"/>
    </source>
</evidence>
<gene>
    <name evidence="2" type="ORF">A3J56_00995</name>
</gene>
<evidence type="ECO:0008006" key="4">
    <source>
        <dbReference type="Google" id="ProtNLM"/>
    </source>
</evidence>
<reference evidence="2 3" key="1">
    <citation type="journal article" date="2016" name="Nat. Commun.">
        <title>Thousands of microbial genomes shed light on interconnected biogeochemical processes in an aquifer system.</title>
        <authorList>
            <person name="Anantharaman K."/>
            <person name="Brown C.T."/>
            <person name="Hug L.A."/>
            <person name="Sharon I."/>
            <person name="Castelle C.J."/>
            <person name="Probst A.J."/>
            <person name="Thomas B.C."/>
            <person name="Singh A."/>
            <person name="Wilkins M.J."/>
            <person name="Karaoz U."/>
            <person name="Brodie E.L."/>
            <person name="Williams K.H."/>
            <person name="Hubbard S.S."/>
            <person name="Banfield J.F."/>
        </authorList>
    </citation>
    <scope>NUCLEOTIDE SEQUENCE [LARGE SCALE GENOMIC DNA]</scope>
</reference>
<dbReference type="AlphaFoldDB" id="A0A1F5WFM4"/>
<accession>A0A1F5WFM4</accession>
<protein>
    <recommendedName>
        <fullName evidence="4">YcxB-like protein domain-containing protein</fullName>
    </recommendedName>
</protein>
<feature type="transmembrane region" description="Helical" evidence="1">
    <location>
        <begin position="65"/>
        <end position="88"/>
    </location>
</feature>
<feature type="transmembrane region" description="Helical" evidence="1">
    <location>
        <begin position="40"/>
        <end position="59"/>
    </location>
</feature>
<dbReference type="STRING" id="1798338.A3J56_00995"/>